<evidence type="ECO:0008006" key="4">
    <source>
        <dbReference type="Google" id="ProtNLM"/>
    </source>
</evidence>
<feature type="transmembrane region" description="Helical" evidence="1">
    <location>
        <begin position="62"/>
        <end position="85"/>
    </location>
</feature>
<evidence type="ECO:0000313" key="3">
    <source>
        <dbReference type="Proteomes" id="UP001596091"/>
    </source>
</evidence>
<organism evidence="2 3">
    <name type="scientific">Acidicapsa dinghuensis</name>
    <dbReference type="NCBI Taxonomy" id="2218256"/>
    <lineage>
        <taxon>Bacteria</taxon>
        <taxon>Pseudomonadati</taxon>
        <taxon>Acidobacteriota</taxon>
        <taxon>Terriglobia</taxon>
        <taxon>Terriglobales</taxon>
        <taxon>Acidobacteriaceae</taxon>
        <taxon>Acidicapsa</taxon>
    </lineage>
</organism>
<evidence type="ECO:0000313" key="2">
    <source>
        <dbReference type="EMBL" id="MFC5864571.1"/>
    </source>
</evidence>
<keyword evidence="1" id="KW-0472">Membrane</keyword>
<keyword evidence="1" id="KW-1133">Transmembrane helix</keyword>
<feature type="transmembrane region" description="Helical" evidence="1">
    <location>
        <begin position="97"/>
        <end position="123"/>
    </location>
</feature>
<dbReference type="EMBL" id="JBHSPH010000010">
    <property type="protein sequence ID" value="MFC5864571.1"/>
    <property type="molecule type" value="Genomic_DNA"/>
</dbReference>
<dbReference type="Proteomes" id="UP001596091">
    <property type="component" value="Unassembled WGS sequence"/>
</dbReference>
<comment type="caution">
    <text evidence="2">The sequence shown here is derived from an EMBL/GenBank/DDBJ whole genome shotgun (WGS) entry which is preliminary data.</text>
</comment>
<keyword evidence="3" id="KW-1185">Reference proteome</keyword>
<proteinExistence type="predicted"/>
<feature type="transmembrane region" description="Helical" evidence="1">
    <location>
        <begin position="135"/>
        <end position="166"/>
    </location>
</feature>
<protein>
    <recommendedName>
        <fullName evidence="4">DUF4386 domain-containing protein</fullName>
    </recommendedName>
</protein>
<gene>
    <name evidence="2" type="ORF">ACFPT7_19845</name>
</gene>
<keyword evidence="1" id="KW-0812">Transmembrane</keyword>
<feature type="transmembrane region" description="Helical" evidence="1">
    <location>
        <begin position="20"/>
        <end position="42"/>
    </location>
</feature>
<name>A0ABW1EL39_9BACT</name>
<evidence type="ECO:0000256" key="1">
    <source>
        <dbReference type="SAM" id="Phobius"/>
    </source>
</evidence>
<feature type="transmembrane region" description="Helical" evidence="1">
    <location>
        <begin position="173"/>
        <end position="192"/>
    </location>
</feature>
<dbReference type="RefSeq" id="WP_263332957.1">
    <property type="nucleotide sequence ID" value="NZ_JAGSYH010000001.1"/>
</dbReference>
<accession>A0ABW1EL39</accession>
<feature type="transmembrane region" description="Helical" evidence="1">
    <location>
        <begin position="198"/>
        <end position="219"/>
    </location>
</feature>
<reference evidence="3" key="1">
    <citation type="journal article" date="2019" name="Int. J. Syst. Evol. Microbiol.">
        <title>The Global Catalogue of Microorganisms (GCM) 10K type strain sequencing project: providing services to taxonomists for standard genome sequencing and annotation.</title>
        <authorList>
            <consortium name="The Broad Institute Genomics Platform"/>
            <consortium name="The Broad Institute Genome Sequencing Center for Infectious Disease"/>
            <person name="Wu L."/>
            <person name="Ma J."/>
        </authorList>
    </citation>
    <scope>NUCLEOTIDE SEQUENCE [LARGE SCALE GENOMIC DNA]</scope>
    <source>
        <strain evidence="3">JCM 4087</strain>
    </source>
</reference>
<sequence>MNNAVVVPTHKGPNPGMLAVLYTLLFCIGLYPVTMLYKMPYWPGPWEQASTILSYFQSYGDRALFCIVLQFGAMVCLGLFTATVVSRLHFLGARAAGTYIALFGGFLVVADSFAGTMAMWAMLRPPVIGDSAVVMALYYLGFGLGGPGFSVPMGLLIAGVSVTAAFMKLLPKWVIVFGLVLAVAGELSWLQLAFPKLIFLIPLVRFPGFIWLISVGFMLPKSRKAPLAA</sequence>